<dbReference type="Gene3D" id="3.90.550.20">
    <property type="match status" value="1"/>
</dbReference>
<name>A0A2T0ADE1_RHOTO</name>
<dbReference type="PANTHER" id="PTHR12042:SF21">
    <property type="entry name" value="ALPHA1,4-GALACTOSYLTRANSFERASE 1-RELATED"/>
    <property type="match status" value="1"/>
</dbReference>
<dbReference type="InterPro" id="IPR051981">
    <property type="entry name" value="Glycosyltransf_32"/>
</dbReference>
<feature type="chain" id="PRO_5015771011" description="Glycosyltransferase family 32 protein" evidence="1">
    <location>
        <begin position="22"/>
        <end position="389"/>
    </location>
</feature>
<evidence type="ECO:0008006" key="4">
    <source>
        <dbReference type="Google" id="ProtNLM"/>
    </source>
</evidence>
<sequence>MGNALLVSQVLFFLWTYEVHVEIQLFSRGWVRQTILPVRPASSSCFDPSRIASSSYNTSLARAPAFVDVHAGMNMPLGRDCYDFAATLPRHPLPGMVLPEHTIFHTYWRNDLLPLSERQVALLHSILATQDRDTASVILWTNAPQPSALTDLPILRPLLDLYGDRLSVRSVDKHALARGTPMEGHKLLDMADKQAWVDGDLVRILVLNYVGGIWVDFDTILTGRDLRVLGEHEWVTQWDCYDKVYQPLNGAMMHFYRQSPYLCEMLHQMATSPPPTRNSVDWGARLYHKVWRSLVAEGIKPFKILPYCFTDGVSCRLDNRLPDPFGEREAEKRWGKGRWDDVESKVKNVWGVHLHNRWDKQFPKGGWVDEMILKPVNERVERYRAGVGV</sequence>
<reference evidence="2 3" key="1">
    <citation type="journal article" date="2018" name="Elife">
        <title>Functional genomics of lipid metabolism in the oleaginous yeast Rhodosporidium toruloides.</title>
        <authorList>
            <person name="Coradetti S.T."/>
            <person name="Pinel D."/>
            <person name="Geiselman G."/>
            <person name="Ito M."/>
            <person name="Mondo S."/>
            <person name="Reilly M.C."/>
            <person name="Cheng Y.F."/>
            <person name="Bauer S."/>
            <person name="Grigoriev I."/>
            <person name="Gladden J.M."/>
            <person name="Simmons B.A."/>
            <person name="Brem R."/>
            <person name="Arkin A.P."/>
            <person name="Skerker J.M."/>
        </authorList>
    </citation>
    <scope>NUCLEOTIDE SEQUENCE [LARGE SCALE GENOMIC DNA]</scope>
    <source>
        <strain evidence="2 3">NBRC 0880</strain>
    </source>
</reference>
<keyword evidence="1" id="KW-0732">Signal</keyword>
<dbReference type="GO" id="GO:0006688">
    <property type="term" value="P:glycosphingolipid biosynthetic process"/>
    <property type="evidence" value="ECO:0007669"/>
    <property type="project" value="TreeGrafter"/>
</dbReference>
<accession>A0A2T0ADE1</accession>
<protein>
    <recommendedName>
        <fullName evidence="4">Glycosyltransferase family 32 protein</fullName>
    </recommendedName>
</protein>
<dbReference type="OrthoDB" id="409543at2759"/>
<dbReference type="SUPFAM" id="SSF53448">
    <property type="entry name" value="Nucleotide-diphospho-sugar transferases"/>
    <property type="match status" value="1"/>
</dbReference>
<dbReference type="InterPro" id="IPR029044">
    <property type="entry name" value="Nucleotide-diphossugar_trans"/>
</dbReference>
<dbReference type="PANTHER" id="PTHR12042">
    <property type="entry name" value="LACTOSYLCERAMIDE 4-ALPHA-GALACTOSYLTRANSFERASE ALPHA- 1,4-GALACTOSYLTRANSFERASE"/>
    <property type="match status" value="1"/>
</dbReference>
<dbReference type="GO" id="GO:0016758">
    <property type="term" value="F:hexosyltransferase activity"/>
    <property type="evidence" value="ECO:0007669"/>
    <property type="project" value="TreeGrafter"/>
</dbReference>
<proteinExistence type="predicted"/>
<gene>
    <name evidence="2" type="ORF">AAT19DRAFT_13043</name>
</gene>
<evidence type="ECO:0000313" key="3">
    <source>
        <dbReference type="Proteomes" id="UP000239560"/>
    </source>
</evidence>
<dbReference type="EMBL" id="LCTV02000003">
    <property type="protein sequence ID" value="PRQ76021.1"/>
    <property type="molecule type" value="Genomic_DNA"/>
</dbReference>
<comment type="caution">
    <text evidence="2">The sequence shown here is derived from an EMBL/GenBank/DDBJ whole genome shotgun (WGS) entry which is preliminary data.</text>
</comment>
<dbReference type="Proteomes" id="UP000239560">
    <property type="component" value="Unassembled WGS sequence"/>
</dbReference>
<organism evidence="2 3">
    <name type="scientific">Rhodotorula toruloides</name>
    <name type="common">Yeast</name>
    <name type="synonym">Rhodosporidium toruloides</name>
    <dbReference type="NCBI Taxonomy" id="5286"/>
    <lineage>
        <taxon>Eukaryota</taxon>
        <taxon>Fungi</taxon>
        <taxon>Dikarya</taxon>
        <taxon>Basidiomycota</taxon>
        <taxon>Pucciniomycotina</taxon>
        <taxon>Microbotryomycetes</taxon>
        <taxon>Sporidiobolales</taxon>
        <taxon>Sporidiobolaceae</taxon>
        <taxon>Rhodotorula</taxon>
    </lineage>
</organism>
<dbReference type="GO" id="GO:0016020">
    <property type="term" value="C:membrane"/>
    <property type="evidence" value="ECO:0007669"/>
    <property type="project" value="GOC"/>
</dbReference>
<evidence type="ECO:0000313" key="2">
    <source>
        <dbReference type="EMBL" id="PRQ76021.1"/>
    </source>
</evidence>
<evidence type="ECO:0000256" key="1">
    <source>
        <dbReference type="SAM" id="SignalP"/>
    </source>
</evidence>
<feature type="signal peptide" evidence="1">
    <location>
        <begin position="1"/>
        <end position="21"/>
    </location>
</feature>
<dbReference type="AlphaFoldDB" id="A0A2T0ADE1"/>